<dbReference type="STRING" id="1076256.A0A2H3B2F4"/>
<name>A0A2H3B2F4_9AGAR</name>
<reference evidence="2" key="1">
    <citation type="journal article" date="2017" name="Nat. Ecol. Evol.">
        <title>Genome expansion and lineage-specific genetic innovations in the forest pathogenic fungi Armillaria.</title>
        <authorList>
            <person name="Sipos G."/>
            <person name="Prasanna A.N."/>
            <person name="Walter M.C."/>
            <person name="O'Connor E."/>
            <person name="Balint B."/>
            <person name="Krizsan K."/>
            <person name="Kiss B."/>
            <person name="Hess J."/>
            <person name="Varga T."/>
            <person name="Slot J."/>
            <person name="Riley R."/>
            <person name="Boka B."/>
            <person name="Rigling D."/>
            <person name="Barry K."/>
            <person name="Lee J."/>
            <person name="Mihaltcheva S."/>
            <person name="LaButti K."/>
            <person name="Lipzen A."/>
            <person name="Waldron R."/>
            <person name="Moloney N.M."/>
            <person name="Sperisen C."/>
            <person name="Kredics L."/>
            <person name="Vagvoelgyi C."/>
            <person name="Patrignani A."/>
            <person name="Fitzpatrick D."/>
            <person name="Nagy I."/>
            <person name="Doyle S."/>
            <person name="Anderson J.B."/>
            <person name="Grigoriev I.V."/>
            <person name="Gueldener U."/>
            <person name="Muensterkoetter M."/>
            <person name="Nagy L.G."/>
        </authorList>
    </citation>
    <scope>NUCLEOTIDE SEQUENCE [LARGE SCALE GENOMIC DNA]</scope>
    <source>
        <strain evidence="2">28-4</strain>
    </source>
</reference>
<evidence type="ECO:0000313" key="2">
    <source>
        <dbReference type="Proteomes" id="UP000218334"/>
    </source>
</evidence>
<organism evidence="1 2">
    <name type="scientific">Armillaria solidipes</name>
    <dbReference type="NCBI Taxonomy" id="1076256"/>
    <lineage>
        <taxon>Eukaryota</taxon>
        <taxon>Fungi</taxon>
        <taxon>Dikarya</taxon>
        <taxon>Basidiomycota</taxon>
        <taxon>Agaricomycotina</taxon>
        <taxon>Agaricomycetes</taxon>
        <taxon>Agaricomycetidae</taxon>
        <taxon>Agaricales</taxon>
        <taxon>Marasmiineae</taxon>
        <taxon>Physalacriaceae</taxon>
        <taxon>Armillaria</taxon>
    </lineage>
</organism>
<dbReference type="Proteomes" id="UP000218334">
    <property type="component" value="Unassembled WGS sequence"/>
</dbReference>
<dbReference type="EMBL" id="KZ293447">
    <property type="protein sequence ID" value="PBK65099.1"/>
    <property type="molecule type" value="Genomic_DNA"/>
</dbReference>
<gene>
    <name evidence="1" type="ORF">ARMSODRAFT_1022524</name>
</gene>
<proteinExistence type="predicted"/>
<accession>A0A2H3B2F4</accession>
<dbReference type="AlphaFoldDB" id="A0A2H3B2F4"/>
<evidence type="ECO:0000313" key="1">
    <source>
        <dbReference type="EMBL" id="PBK65099.1"/>
    </source>
</evidence>
<sequence>MPRPSFTSNGKKALYAGKTTIAMMVGVVTECFLCRVAREGGYDAESFDPGSVCVEGSKAYHSIHIMPFSQLWRRESTMLSLIFHLPVLKTASILSKGPEFTTCGNVTGTGMNKNKFLSPAQQKVPVPKTPVKSGSAWPNSLAAKGPLASTPKEYYHCLGFEDDVPVFDGRASKGRHFLFRPEDFNNIASMLRYGTGRNLDYFSLVAVGYTPTVWSTKREAHLSMNVQFVVLLGQAPNSATLATAGYIP</sequence>
<protein>
    <submittedName>
        <fullName evidence="1">Uncharacterized protein</fullName>
    </submittedName>
</protein>
<keyword evidence="2" id="KW-1185">Reference proteome</keyword>